<feature type="compositionally biased region" description="Polar residues" evidence="1">
    <location>
        <begin position="24"/>
        <end position="34"/>
    </location>
</feature>
<feature type="region of interest" description="Disordered" evidence="1">
    <location>
        <begin position="24"/>
        <end position="49"/>
    </location>
</feature>
<dbReference type="AlphaFoldDB" id="A0A9W7A6V5"/>
<evidence type="ECO:0000313" key="2">
    <source>
        <dbReference type="EMBL" id="GMH63997.1"/>
    </source>
</evidence>
<keyword evidence="3" id="KW-1185">Reference proteome</keyword>
<reference evidence="2" key="1">
    <citation type="submission" date="2022-07" db="EMBL/GenBank/DDBJ databases">
        <title>Genome analysis of Parmales, a sister group of diatoms, reveals the evolutionary specialization of diatoms from phago-mixotrophs to photoautotrophs.</title>
        <authorList>
            <person name="Ban H."/>
            <person name="Sato S."/>
            <person name="Yoshikawa S."/>
            <person name="Kazumasa Y."/>
            <person name="Nakamura Y."/>
            <person name="Ichinomiya M."/>
            <person name="Saitoh K."/>
            <person name="Sato N."/>
            <person name="Blanc-Mathieu R."/>
            <person name="Endo H."/>
            <person name="Kuwata A."/>
            <person name="Ogata H."/>
        </authorList>
    </citation>
    <scope>NUCLEOTIDE SEQUENCE</scope>
</reference>
<comment type="caution">
    <text evidence="2">The sequence shown here is derived from an EMBL/GenBank/DDBJ whole genome shotgun (WGS) entry which is preliminary data.</text>
</comment>
<evidence type="ECO:0000256" key="1">
    <source>
        <dbReference type="SAM" id="MobiDB-lite"/>
    </source>
</evidence>
<protein>
    <submittedName>
        <fullName evidence="2">Uncharacterized protein</fullName>
    </submittedName>
</protein>
<accession>A0A9W7A6V5</accession>
<proteinExistence type="predicted"/>
<organism evidence="2 3">
    <name type="scientific">Triparma retinervis</name>
    <dbReference type="NCBI Taxonomy" id="2557542"/>
    <lineage>
        <taxon>Eukaryota</taxon>
        <taxon>Sar</taxon>
        <taxon>Stramenopiles</taxon>
        <taxon>Ochrophyta</taxon>
        <taxon>Bolidophyceae</taxon>
        <taxon>Parmales</taxon>
        <taxon>Triparmaceae</taxon>
        <taxon>Triparma</taxon>
    </lineage>
</organism>
<feature type="non-terminal residue" evidence="2">
    <location>
        <position position="279"/>
    </location>
</feature>
<name>A0A9W7A6V5_9STRA</name>
<dbReference type="Proteomes" id="UP001165082">
    <property type="component" value="Unassembled WGS sequence"/>
</dbReference>
<evidence type="ECO:0000313" key="3">
    <source>
        <dbReference type="Proteomes" id="UP001165082"/>
    </source>
</evidence>
<sequence length="279" mass="31106">MSSYLQPSDDGGASVPIIETTVPPLSSEASQKVTGSERIPPHLSNNRSANAIDDHGHLVMHLNKRGAVEGIADVSARGSLSGVEMKRVLMAQIVQVQPEFFQGRSSKFVEFLIDINIKTSLKQVGLLHSQVQSLRLTSVETEDLPQQVIESLSTTLEFAKLRKIQRGKIDGELRMSNFEFGQTAMSLSCKLSVEERAVALSVPEEAMELGEEVDPSKTKNHKVISPIPLPRFMSKMNKNMKQRPLFTTKLSKRKGDLYMVYHSLKGMLAEIEKHFNKYK</sequence>
<dbReference type="EMBL" id="BRXZ01002522">
    <property type="protein sequence ID" value="GMH63997.1"/>
    <property type="molecule type" value="Genomic_DNA"/>
</dbReference>
<gene>
    <name evidence="2" type="ORF">TrRE_jg13045</name>
</gene>